<proteinExistence type="predicted"/>
<protein>
    <submittedName>
        <fullName evidence="1">Uncharacterized protein</fullName>
    </submittedName>
</protein>
<reference evidence="1" key="1">
    <citation type="submission" date="2018-11" db="EMBL/GenBank/DDBJ databases">
        <authorList>
            <consortium name="Pathogen Informatics"/>
        </authorList>
    </citation>
    <scope>NUCLEOTIDE SEQUENCE</scope>
</reference>
<accession>A0A448X8N9</accession>
<comment type="caution">
    <text evidence="1">The sequence shown here is derived from an EMBL/GenBank/DDBJ whole genome shotgun (WGS) entry which is preliminary data.</text>
</comment>
<evidence type="ECO:0000313" key="2">
    <source>
        <dbReference type="Proteomes" id="UP000784294"/>
    </source>
</evidence>
<name>A0A448X8N9_9PLAT</name>
<gene>
    <name evidence="1" type="ORF">PXEA_LOCUS24289</name>
</gene>
<evidence type="ECO:0000313" key="1">
    <source>
        <dbReference type="EMBL" id="VEL30849.1"/>
    </source>
</evidence>
<keyword evidence="2" id="KW-1185">Reference proteome</keyword>
<dbReference type="EMBL" id="CAAALY010116182">
    <property type="protein sequence ID" value="VEL30849.1"/>
    <property type="molecule type" value="Genomic_DNA"/>
</dbReference>
<dbReference type="Proteomes" id="UP000784294">
    <property type="component" value="Unassembled WGS sequence"/>
</dbReference>
<organism evidence="1 2">
    <name type="scientific">Protopolystoma xenopodis</name>
    <dbReference type="NCBI Taxonomy" id="117903"/>
    <lineage>
        <taxon>Eukaryota</taxon>
        <taxon>Metazoa</taxon>
        <taxon>Spiralia</taxon>
        <taxon>Lophotrochozoa</taxon>
        <taxon>Platyhelminthes</taxon>
        <taxon>Monogenea</taxon>
        <taxon>Polyopisthocotylea</taxon>
        <taxon>Polystomatidea</taxon>
        <taxon>Polystomatidae</taxon>
        <taxon>Protopolystoma</taxon>
    </lineage>
</organism>
<dbReference type="AlphaFoldDB" id="A0A448X8N9"/>
<sequence>MTVANVTPSSAIIFPESTQQIGPSRRYTLKATCRSLSVGLAYTVNLFDLSMLLPQTTATPGTPSTSAAVAHAAATVATPILPLASPSYPWALPFVGTLPGLIDITTPASTFSTTSTVFATTNCFGGAIGGGLGGIRSGDLPLQSRQSFQSAFTTSNSFSPGLQTQLLSLVLSVREKKQKSMCISATLFSYSLY</sequence>